<comment type="caution">
    <text evidence="1">The sequence shown here is derived from an EMBL/GenBank/DDBJ whole genome shotgun (WGS) entry which is preliminary data.</text>
</comment>
<sequence length="426" mass="47480">MAVTVPCCRTALCQLFANSTQMTIAFSRETVYRHITIETYGLVTLLLAMPKSTRLLFRRLNAPDRRKTEREPRSKVMATLRVVGSTTIWNSTSRTTNSDRDCGEGEVQPAREWETIIVFELHFDNGRRVREFLPASGCPCSDLHCNSRDGHGLADIGCSSQVADGKTARLSRSVRVGAMRQVSCEHTSLLASLEASEHADAYWLDCSPPTNANQVGFPSGSRRDFRMLGIMPDGAAGQRVFSGISRFPRPFIPALLHTRLPSPASAIKTSAIGRVVQCCNMESDYCVSTAYSLSCSFISRGRTLTSNQRRSSGHVHEKVTPLPQWTAALLEECWMAGRDIPRWDELRRSQLLYEQRAAVLRCSNHVPITWSEKGAYSNVWAQHCLLTAYPEAPMADVGNNTSIVNRINICHRTYPRNSLLKIPSNV</sequence>
<reference evidence="1 2" key="1">
    <citation type="submission" date="2023-02" db="EMBL/GenBank/DDBJ databases">
        <title>LHISI_Scaffold_Assembly.</title>
        <authorList>
            <person name="Stuart O.P."/>
            <person name="Cleave R."/>
            <person name="Magrath M.J.L."/>
            <person name="Mikheyev A.S."/>
        </authorList>
    </citation>
    <scope>NUCLEOTIDE SEQUENCE [LARGE SCALE GENOMIC DNA]</scope>
    <source>
        <strain evidence="1">Daus_M_001</strain>
        <tissue evidence="1">Leg muscle</tissue>
    </source>
</reference>
<evidence type="ECO:0000313" key="1">
    <source>
        <dbReference type="EMBL" id="KAJ8878644.1"/>
    </source>
</evidence>
<dbReference type="EMBL" id="JARBHB010000007">
    <property type="protein sequence ID" value="KAJ8878644.1"/>
    <property type="molecule type" value="Genomic_DNA"/>
</dbReference>
<accession>A0ABQ9H2Y2</accession>
<proteinExistence type="predicted"/>
<name>A0ABQ9H2Y2_9NEOP</name>
<dbReference type="Proteomes" id="UP001159363">
    <property type="component" value="Chromosome 6"/>
</dbReference>
<keyword evidence="2" id="KW-1185">Reference proteome</keyword>
<protein>
    <submittedName>
        <fullName evidence="1">Uncharacterized protein</fullName>
    </submittedName>
</protein>
<evidence type="ECO:0000313" key="2">
    <source>
        <dbReference type="Proteomes" id="UP001159363"/>
    </source>
</evidence>
<organism evidence="1 2">
    <name type="scientific">Dryococelus australis</name>
    <dbReference type="NCBI Taxonomy" id="614101"/>
    <lineage>
        <taxon>Eukaryota</taxon>
        <taxon>Metazoa</taxon>
        <taxon>Ecdysozoa</taxon>
        <taxon>Arthropoda</taxon>
        <taxon>Hexapoda</taxon>
        <taxon>Insecta</taxon>
        <taxon>Pterygota</taxon>
        <taxon>Neoptera</taxon>
        <taxon>Polyneoptera</taxon>
        <taxon>Phasmatodea</taxon>
        <taxon>Verophasmatodea</taxon>
        <taxon>Anareolatae</taxon>
        <taxon>Phasmatidae</taxon>
        <taxon>Eurycanthinae</taxon>
        <taxon>Dryococelus</taxon>
    </lineage>
</organism>
<gene>
    <name evidence="1" type="ORF">PR048_019227</name>
</gene>